<dbReference type="RefSeq" id="WP_057824886.1">
    <property type="nucleotide sequence ID" value="NZ_AZFX01000060.1"/>
</dbReference>
<reference evidence="1 2" key="1">
    <citation type="journal article" date="2015" name="Genome Announc.">
        <title>Expanding the biotechnology potential of lactobacilli through comparative genomics of 213 strains and associated genera.</title>
        <authorList>
            <person name="Sun Z."/>
            <person name="Harris H.M."/>
            <person name="McCann A."/>
            <person name="Guo C."/>
            <person name="Argimon S."/>
            <person name="Zhang W."/>
            <person name="Yang X."/>
            <person name="Jeffery I.B."/>
            <person name="Cooney J.C."/>
            <person name="Kagawa T.F."/>
            <person name="Liu W."/>
            <person name="Song Y."/>
            <person name="Salvetti E."/>
            <person name="Wrobel A."/>
            <person name="Rasinkangas P."/>
            <person name="Parkhill J."/>
            <person name="Rea M.C."/>
            <person name="O'Sullivan O."/>
            <person name="Ritari J."/>
            <person name="Douillard F.P."/>
            <person name="Paul Ross R."/>
            <person name="Yang R."/>
            <person name="Briner A.E."/>
            <person name="Felis G.E."/>
            <person name="de Vos W.M."/>
            <person name="Barrangou R."/>
            <person name="Klaenhammer T.R."/>
            <person name="Caufield P.W."/>
            <person name="Cui Y."/>
            <person name="Zhang H."/>
            <person name="O'Toole P.W."/>
        </authorList>
    </citation>
    <scope>NUCLEOTIDE SEQUENCE [LARGE SCALE GENOMIC DNA]</scope>
    <source>
        <strain evidence="1 2">DSM 17758</strain>
    </source>
</reference>
<dbReference type="Pfam" id="PF02635">
    <property type="entry name" value="DsrE"/>
    <property type="match status" value="1"/>
</dbReference>
<dbReference type="PATRIC" id="fig|1423735.3.peg.1873"/>
<dbReference type="PANTHER" id="PTHR37691">
    <property type="entry name" value="BLR3518 PROTEIN"/>
    <property type="match status" value="1"/>
</dbReference>
<dbReference type="SUPFAM" id="SSF75169">
    <property type="entry name" value="DsrEFH-like"/>
    <property type="match status" value="1"/>
</dbReference>
<dbReference type="Gene3D" id="3.40.1260.10">
    <property type="entry name" value="DsrEFH-like"/>
    <property type="match status" value="1"/>
</dbReference>
<dbReference type="InterPro" id="IPR003787">
    <property type="entry name" value="Sulphur_relay_DsrE/F-like"/>
</dbReference>
<comment type="caution">
    <text evidence="1">The sequence shown here is derived from an EMBL/GenBank/DDBJ whole genome shotgun (WGS) entry which is preliminary data.</text>
</comment>
<protein>
    <submittedName>
        <fullName evidence="1">Uncharacterized protein</fullName>
    </submittedName>
</protein>
<dbReference type="InterPro" id="IPR027396">
    <property type="entry name" value="DsrEFH-like"/>
</dbReference>
<dbReference type="Proteomes" id="UP000051315">
    <property type="component" value="Unassembled WGS sequence"/>
</dbReference>
<dbReference type="EMBL" id="AZFX01000060">
    <property type="protein sequence ID" value="KRM09011.1"/>
    <property type="molecule type" value="Genomic_DNA"/>
</dbReference>
<evidence type="ECO:0000313" key="1">
    <source>
        <dbReference type="EMBL" id="KRM09011.1"/>
    </source>
</evidence>
<dbReference type="PANTHER" id="PTHR37691:SF1">
    <property type="entry name" value="BLR3518 PROTEIN"/>
    <property type="match status" value="1"/>
</dbReference>
<name>A0A0R1W0Y0_9LACO</name>
<proteinExistence type="predicted"/>
<dbReference type="AlphaFoldDB" id="A0A0R1W0Y0"/>
<sequence>MSTKIVLHADELERLPELFSNLNNLVRHQQEHSQESIEITVLLNGDAIMGYLIPTHVTQIEKLLATGLPIAFHACNNSLNRHGIKSDQLPAGVKVVPAGVLDLAQLQQAGFAYVKP</sequence>
<dbReference type="STRING" id="1423735.FC15_GL001802"/>
<evidence type="ECO:0000313" key="2">
    <source>
        <dbReference type="Proteomes" id="UP000051315"/>
    </source>
</evidence>
<accession>A0A0R1W0Y0</accession>
<dbReference type="OrthoDB" id="6412948at2"/>
<organism evidence="1 2">
    <name type="scientific">Lapidilactobacillus concavus DSM 17758</name>
    <dbReference type="NCBI Taxonomy" id="1423735"/>
    <lineage>
        <taxon>Bacteria</taxon>
        <taxon>Bacillati</taxon>
        <taxon>Bacillota</taxon>
        <taxon>Bacilli</taxon>
        <taxon>Lactobacillales</taxon>
        <taxon>Lactobacillaceae</taxon>
        <taxon>Lapidilactobacillus</taxon>
    </lineage>
</organism>
<keyword evidence="2" id="KW-1185">Reference proteome</keyword>
<gene>
    <name evidence="1" type="ORF">FC15_GL001802</name>
</gene>